<proteinExistence type="predicted"/>
<organism evidence="3 4">
    <name type="scientific">Dendrobium nobile</name>
    <name type="common">Orchid</name>
    <dbReference type="NCBI Taxonomy" id="94219"/>
    <lineage>
        <taxon>Eukaryota</taxon>
        <taxon>Viridiplantae</taxon>
        <taxon>Streptophyta</taxon>
        <taxon>Embryophyta</taxon>
        <taxon>Tracheophyta</taxon>
        <taxon>Spermatophyta</taxon>
        <taxon>Magnoliopsida</taxon>
        <taxon>Liliopsida</taxon>
        <taxon>Asparagales</taxon>
        <taxon>Orchidaceae</taxon>
        <taxon>Epidendroideae</taxon>
        <taxon>Malaxideae</taxon>
        <taxon>Dendrobiinae</taxon>
        <taxon>Dendrobium</taxon>
    </lineage>
</organism>
<dbReference type="AlphaFoldDB" id="A0A8T3B003"/>
<dbReference type="Proteomes" id="UP000829196">
    <property type="component" value="Unassembled WGS sequence"/>
</dbReference>
<dbReference type="EMBL" id="JAGYWB010000012">
    <property type="protein sequence ID" value="KAI0501717.1"/>
    <property type="molecule type" value="Genomic_DNA"/>
</dbReference>
<sequence length="53" mass="6273">MPLFLFLPVFYSPFFMPWGECWKITKYAYKVKSSKGNQPNRCSSPKKGTLLFY</sequence>
<comment type="caution">
    <text evidence="3">The sequence shown here is derived from an EMBL/GenBank/DDBJ whole genome shotgun (WGS) entry which is preliminary data.</text>
</comment>
<gene>
    <name evidence="3" type="ORF">KFK09_016662</name>
</gene>
<protein>
    <submittedName>
        <fullName evidence="3">Uncharacterized protein</fullName>
    </submittedName>
</protein>
<evidence type="ECO:0000256" key="2">
    <source>
        <dbReference type="SAM" id="SignalP"/>
    </source>
</evidence>
<feature type="compositionally biased region" description="Polar residues" evidence="1">
    <location>
        <begin position="34"/>
        <end position="43"/>
    </location>
</feature>
<keyword evidence="4" id="KW-1185">Reference proteome</keyword>
<evidence type="ECO:0000313" key="4">
    <source>
        <dbReference type="Proteomes" id="UP000829196"/>
    </source>
</evidence>
<reference evidence="3" key="1">
    <citation type="journal article" date="2022" name="Front. Genet.">
        <title>Chromosome-Scale Assembly of the Dendrobium nobile Genome Provides Insights Into the Molecular Mechanism of the Biosynthesis of the Medicinal Active Ingredient of Dendrobium.</title>
        <authorList>
            <person name="Xu Q."/>
            <person name="Niu S.-C."/>
            <person name="Li K.-L."/>
            <person name="Zheng P.-J."/>
            <person name="Zhang X.-J."/>
            <person name="Jia Y."/>
            <person name="Liu Y."/>
            <person name="Niu Y.-X."/>
            <person name="Yu L.-H."/>
            <person name="Chen D.-F."/>
            <person name="Zhang G.-Q."/>
        </authorList>
    </citation>
    <scope>NUCLEOTIDE SEQUENCE</scope>
    <source>
        <tissue evidence="3">Leaf</tissue>
    </source>
</reference>
<evidence type="ECO:0000313" key="3">
    <source>
        <dbReference type="EMBL" id="KAI0501717.1"/>
    </source>
</evidence>
<accession>A0A8T3B003</accession>
<evidence type="ECO:0000256" key="1">
    <source>
        <dbReference type="SAM" id="MobiDB-lite"/>
    </source>
</evidence>
<feature type="signal peptide" evidence="2">
    <location>
        <begin position="1"/>
        <end position="21"/>
    </location>
</feature>
<feature type="chain" id="PRO_5035758072" evidence="2">
    <location>
        <begin position="22"/>
        <end position="53"/>
    </location>
</feature>
<keyword evidence="2" id="KW-0732">Signal</keyword>
<name>A0A8T3B003_DENNO</name>
<feature type="region of interest" description="Disordered" evidence="1">
    <location>
        <begin position="34"/>
        <end position="53"/>
    </location>
</feature>